<dbReference type="InterPro" id="IPR054608">
    <property type="entry name" value="SYY-like_C"/>
</dbReference>
<evidence type="ECO:0000256" key="6">
    <source>
        <dbReference type="ARBA" id="ARBA00022884"/>
    </source>
</evidence>
<dbReference type="CDD" id="cd00165">
    <property type="entry name" value="S4"/>
    <property type="match status" value="1"/>
</dbReference>
<evidence type="ECO:0000313" key="15">
    <source>
        <dbReference type="EMBL" id="NEN77641.1"/>
    </source>
</evidence>
<comment type="caution">
    <text evidence="15">The sequence shown here is derived from an EMBL/GenBank/DDBJ whole genome shotgun (WGS) entry which is preliminary data.</text>
</comment>
<dbReference type="EC" id="6.1.1.1" evidence="11"/>
<dbReference type="Proteomes" id="UP000468687">
    <property type="component" value="Unassembled WGS sequence"/>
</dbReference>
<evidence type="ECO:0000256" key="4">
    <source>
        <dbReference type="ARBA" id="ARBA00022741"/>
    </source>
</evidence>
<dbReference type="Gene3D" id="3.10.290.10">
    <property type="entry name" value="RNA-binding S4 domain"/>
    <property type="match status" value="1"/>
</dbReference>
<gene>
    <name evidence="11" type="primary">tyrS</name>
    <name evidence="15" type="ORF">G3T38_05045</name>
</gene>
<dbReference type="SUPFAM" id="SSF55174">
    <property type="entry name" value="Alpha-L RNA-binding motif"/>
    <property type="match status" value="1"/>
</dbReference>
<keyword evidence="8 11" id="KW-0030">Aminoacyl-tRNA synthetase</keyword>
<dbReference type="Pfam" id="PF22421">
    <property type="entry name" value="SYY_C-terminal"/>
    <property type="match status" value="1"/>
</dbReference>
<dbReference type="PRINTS" id="PR01040">
    <property type="entry name" value="TRNASYNTHTYR"/>
</dbReference>
<dbReference type="InterPro" id="IPR001412">
    <property type="entry name" value="aa-tRNA-synth_I_CS"/>
</dbReference>
<protein>
    <recommendedName>
        <fullName evidence="11">Tyrosine--tRNA ligase</fullName>
        <ecNumber evidence="11">6.1.1.1</ecNumber>
    </recommendedName>
    <alternativeName>
        <fullName evidence="11">Tyrosyl-tRNA synthetase</fullName>
        <shortName evidence="11">TyrRS</shortName>
    </alternativeName>
</protein>
<organism evidence="15 16">
    <name type="scientific">Nocardioides zeae</name>
    <dbReference type="NCBI Taxonomy" id="1457234"/>
    <lineage>
        <taxon>Bacteria</taxon>
        <taxon>Bacillati</taxon>
        <taxon>Actinomycetota</taxon>
        <taxon>Actinomycetes</taxon>
        <taxon>Propionibacteriales</taxon>
        <taxon>Nocardioidaceae</taxon>
        <taxon>Nocardioides</taxon>
    </lineage>
</organism>
<evidence type="ECO:0000256" key="2">
    <source>
        <dbReference type="ARBA" id="ARBA00022490"/>
    </source>
</evidence>
<keyword evidence="4 11" id="KW-0547">Nucleotide-binding</keyword>
<dbReference type="CDD" id="cd00805">
    <property type="entry name" value="TyrRS_core"/>
    <property type="match status" value="1"/>
</dbReference>
<dbReference type="FunFam" id="1.10.240.10:FF:000001">
    <property type="entry name" value="Tyrosine--tRNA ligase"/>
    <property type="match status" value="1"/>
</dbReference>
<dbReference type="GO" id="GO:0003723">
    <property type="term" value="F:RNA binding"/>
    <property type="evidence" value="ECO:0007669"/>
    <property type="project" value="UniProtKB-KW"/>
</dbReference>
<reference evidence="15 16" key="1">
    <citation type="journal article" date="2014" name="Int. J. Syst. Evol. Microbiol.">
        <title>Nocardioides zeae sp. nov., isolated from the stem of Zea mays.</title>
        <authorList>
            <person name="Glaeser S.P."/>
            <person name="McInroy J.A."/>
            <person name="Busse H.J."/>
            <person name="Kampfer P."/>
        </authorList>
    </citation>
    <scope>NUCLEOTIDE SEQUENCE [LARGE SCALE GENOMIC DNA]</scope>
    <source>
        <strain evidence="15 16">JCM 30728</strain>
    </source>
</reference>
<evidence type="ECO:0000256" key="11">
    <source>
        <dbReference type="HAMAP-Rule" id="MF_02006"/>
    </source>
</evidence>
<feature type="region of interest" description="Disordered" evidence="13">
    <location>
        <begin position="1"/>
        <end position="24"/>
    </location>
</feature>
<feature type="binding site" evidence="11">
    <location>
        <position position="259"/>
    </location>
    <ligand>
        <name>ATP</name>
        <dbReference type="ChEBI" id="CHEBI:30616"/>
    </ligand>
</feature>
<proteinExistence type="inferred from homology"/>
<dbReference type="FunFam" id="3.40.50.620:FF:000008">
    <property type="entry name" value="Tyrosine--tRNA ligase"/>
    <property type="match status" value="1"/>
</dbReference>
<dbReference type="PANTHER" id="PTHR11766:SF0">
    <property type="entry name" value="TYROSINE--TRNA LIGASE, MITOCHONDRIAL"/>
    <property type="match status" value="1"/>
</dbReference>
<dbReference type="Pfam" id="PF00579">
    <property type="entry name" value="tRNA-synt_1b"/>
    <property type="match status" value="1"/>
</dbReference>
<evidence type="ECO:0000256" key="10">
    <source>
        <dbReference type="ARBA" id="ARBA00060965"/>
    </source>
</evidence>
<dbReference type="NCBIfam" id="TIGR00234">
    <property type="entry name" value="tyrS"/>
    <property type="match status" value="1"/>
</dbReference>
<dbReference type="Gene3D" id="3.40.50.620">
    <property type="entry name" value="HUPs"/>
    <property type="match status" value="1"/>
</dbReference>
<dbReference type="GO" id="GO:0005524">
    <property type="term" value="F:ATP binding"/>
    <property type="evidence" value="ECO:0007669"/>
    <property type="project" value="UniProtKB-UniRule"/>
</dbReference>
<keyword evidence="7 11" id="KW-0648">Protein biosynthesis</keyword>
<evidence type="ECO:0000256" key="9">
    <source>
        <dbReference type="ARBA" id="ARBA00048248"/>
    </source>
</evidence>
<dbReference type="PROSITE" id="PS50889">
    <property type="entry name" value="S4"/>
    <property type="match status" value="1"/>
</dbReference>
<comment type="subcellular location">
    <subcellularLocation>
        <location evidence="1 11">Cytoplasm</location>
    </subcellularLocation>
</comment>
<dbReference type="AlphaFoldDB" id="A0A6P0HGE3"/>
<feature type="short sequence motif" description="'KMSKS' region" evidence="11">
    <location>
        <begin position="256"/>
        <end position="260"/>
    </location>
</feature>
<dbReference type="InterPro" id="IPR002307">
    <property type="entry name" value="Tyr-tRNA-ligase"/>
</dbReference>
<dbReference type="InterPro" id="IPR024107">
    <property type="entry name" value="Tyr-tRNA-ligase_bac_1"/>
</dbReference>
<feature type="compositionally biased region" description="Basic and acidic residues" evidence="13">
    <location>
        <begin position="9"/>
        <end position="24"/>
    </location>
</feature>
<evidence type="ECO:0000256" key="1">
    <source>
        <dbReference type="ARBA" id="ARBA00004496"/>
    </source>
</evidence>
<dbReference type="InterPro" id="IPR002942">
    <property type="entry name" value="S4_RNA-bd"/>
</dbReference>
<keyword evidence="5 11" id="KW-0067">ATP-binding</keyword>
<evidence type="ECO:0000256" key="7">
    <source>
        <dbReference type="ARBA" id="ARBA00022917"/>
    </source>
</evidence>
<dbReference type="InterPro" id="IPR024088">
    <property type="entry name" value="Tyr-tRNA-ligase_bac-type"/>
</dbReference>
<keyword evidence="16" id="KW-1185">Reference proteome</keyword>
<name>A0A6P0HGE3_9ACTN</name>
<dbReference type="GO" id="GO:0005829">
    <property type="term" value="C:cytosol"/>
    <property type="evidence" value="ECO:0007669"/>
    <property type="project" value="TreeGrafter"/>
</dbReference>
<evidence type="ECO:0000259" key="14">
    <source>
        <dbReference type="SMART" id="SM00363"/>
    </source>
</evidence>
<dbReference type="InterPro" id="IPR014729">
    <property type="entry name" value="Rossmann-like_a/b/a_fold"/>
</dbReference>
<dbReference type="PANTHER" id="PTHR11766">
    <property type="entry name" value="TYROSYL-TRNA SYNTHETASE"/>
    <property type="match status" value="1"/>
</dbReference>
<sequence length="448" mass="48784">MGQTCPWPRDGHPPGSDRARERGSRLSTHANVLDDLEWRGLVADSTDRDALHEHLGTGSVRYYVGFDPTAPSLHLGNLVQILTARRLQEAGHTPYLLVGGATGLIGDPRDSGERTLNSADTVKEWVERLRAQLERFLDFDGPNAATMVNNHDWTASLSTIDFLRDIGKHFPVNRMLARETVKRRLESGISFTEFSYVLLQSMDYLNLYRDHGITLQFGGSDQWGNLTGGVDLVRRADGGHVHAFSTPLITKADGTKYGKSEGGALWLDPEMLSPYAFYQFWLNVEDAKVGELLRVFTFLEHDEIEALEAESAEKPYLRLGQKALAAHVTTLVHGAEETARIEAASAALFGGGDLTALPGTTLAAALREAGAVTAPAGEDRWGIVDLFVAAGLAKSKGEARRTVGEGGAYLNNERVTDPDLVPGPEHALDGGWLVLRRGKKNLAGVELV</sequence>
<dbReference type="FunFam" id="3.10.290.10:FF:000014">
    <property type="entry name" value="Tyrosine--tRNA ligase"/>
    <property type="match status" value="1"/>
</dbReference>
<dbReference type="SUPFAM" id="SSF52374">
    <property type="entry name" value="Nucleotidylyl transferase"/>
    <property type="match status" value="1"/>
</dbReference>
<comment type="subunit">
    <text evidence="11">Homodimer.</text>
</comment>
<dbReference type="HAMAP" id="MF_02006">
    <property type="entry name" value="Tyr_tRNA_synth_type1"/>
    <property type="match status" value="1"/>
</dbReference>
<feature type="binding site" evidence="11">
    <location>
        <position position="200"/>
    </location>
    <ligand>
        <name>L-tyrosine</name>
        <dbReference type="ChEBI" id="CHEBI:58315"/>
    </ligand>
</feature>
<evidence type="ECO:0000256" key="3">
    <source>
        <dbReference type="ARBA" id="ARBA00022598"/>
    </source>
</evidence>
<evidence type="ECO:0000256" key="13">
    <source>
        <dbReference type="SAM" id="MobiDB-lite"/>
    </source>
</evidence>
<dbReference type="InterPro" id="IPR036986">
    <property type="entry name" value="S4_RNA-bd_sf"/>
</dbReference>
<feature type="domain" description="RNA-binding S4" evidence="14">
    <location>
        <begin position="382"/>
        <end position="443"/>
    </location>
</feature>
<feature type="binding site" evidence="11">
    <location>
        <position position="196"/>
    </location>
    <ligand>
        <name>L-tyrosine</name>
        <dbReference type="ChEBI" id="CHEBI:58315"/>
    </ligand>
</feature>
<dbReference type="EMBL" id="JAAGXA010000003">
    <property type="protein sequence ID" value="NEN77641.1"/>
    <property type="molecule type" value="Genomic_DNA"/>
</dbReference>
<evidence type="ECO:0000256" key="8">
    <source>
        <dbReference type="ARBA" id="ARBA00023146"/>
    </source>
</evidence>
<comment type="catalytic activity">
    <reaction evidence="9 11">
        <text>tRNA(Tyr) + L-tyrosine + ATP = L-tyrosyl-tRNA(Tyr) + AMP + diphosphate + H(+)</text>
        <dbReference type="Rhea" id="RHEA:10220"/>
        <dbReference type="Rhea" id="RHEA-COMP:9706"/>
        <dbReference type="Rhea" id="RHEA-COMP:9707"/>
        <dbReference type="ChEBI" id="CHEBI:15378"/>
        <dbReference type="ChEBI" id="CHEBI:30616"/>
        <dbReference type="ChEBI" id="CHEBI:33019"/>
        <dbReference type="ChEBI" id="CHEBI:58315"/>
        <dbReference type="ChEBI" id="CHEBI:78442"/>
        <dbReference type="ChEBI" id="CHEBI:78536"/>
        <dbReference type="ChEBI" id="CHEBI:456215"/>
        <dbReference type="EC" id="6.1.1.1"/>
    </reaction>
</comment>
<evidence type="ECO:0000313" key="16">
    <source>
        <dbReference type="Proteomes" id="UP000468687"/>
    </source>
</evidence>
<evidence type="ECO:0000256" key="5">
    <source>
        <dbReference type="ARBA" id="ARBA00022840"/>
    </source>
</evidence>
<feature type="short sequence motif" description="'HIGH' region" evidence="11">
    <location>
        <begin position="68"/>
        <end position="77"/>
    </location>
</feature>
<dbReference type="InterPro" id="IPR002305">
    <property type="entry name" value="aa-tRNA-synth_Ic"/>
</dbReference>
<dbReference type="GO" id="GO:0006437">
    <property type="term" value="P:tyrosyl-tRNA aminoacylation"/>
    <property type="evidence" value="ECO:0007669"/>
    <property type="project" value="UniProtKB-UniRule"/>
</dbReference>
<keyword evidence="2 11" id="KW-0963">Cytoplasm</keyword>
<dbReference type="GO" id="GO:0004831">
    <property type="term" value="F:tyrosine-tRNA ligase activity"/>
    <property type="evidence" value="ECO:0007669"/>
    <property type="project" value="UniProtKB-UniRule"/>
</dbReference>
<dbReference type="SMART" id="SM00363">
    <property type="entry name" value="S4"/>
    <property type="match status" value="1"/>
</dbReference>
<dbReference type="PROSITE" id="PS00178">
    <property type="entry name" value="AA_TRNA_LIGASE_I"/>
    <property type="match status" value="1"/>
</dbReference>
<dbReference type="GO" id="GO:0042803">
    <property type="term" value="F:protein homodimerization activity"/>
    <property type="evidence" value="ECO:0007669"/>
    <property type="project" value="UniProtKB-ARBA"/>
</dbReference>
<keyword evidence="6 12" id="KW-0694">RNA-binding</keyword>
<keyword evidence="3 11" id="KW-0436">Ligase</keyword>
<dbReference type="Gene3D" id="1.10.240.10">
    <property type="entry name" value="Tyrosyl-Transfer RNA Synthetase"/>
    <property type="match status" value="1"/>
</dbReference>
<feature type="binding site" evidence="11">
    <location>
        <position position="63"/>
    </location>
    <ligand>
        <name>L-tyrosine</name>
        <dbReference type="ChEBI" id="CHEBI:58315"/>
    </ligand>
</feature>
<evidence type="ECO:0000256" key="12">
    <source>
        <dbReference type="PROSITE-ProRule" id="PRU00182"/>
    </source>
</evidence>
<accession>A0A6P0HGE3</accession>
<comment type="similarity">
    <text evidence="10 11">Belongs to the class-I aminoacyl-tRNA synthetase family. TyrS type 1 subfamily.</text>
</comment>
<comment type="function">
    <text evidence="11">Catalyzes the attachment of tyrosine to tRNA(Tyr) in a two-step reaction: tyrosine is first activated by ATP to form Tyr-AMP and then transferred to the acceptor end of tRNA(Tyr).</text>
</comment>